<organism evidence="2 3">
    <name type="scientific">Peribacillus psychrosaccharolyticus</name>
    <name type="common">Bacillus psychrosaccharolyticus</name>
    <dbReference type="NCBI Taxonomy" id="1407"/>
    <lineage>
        <taxon>Bacteria</taxon>
        <taxon>Bacillati</taxon>
        <taxon>Bacillota</taxon>
        <taxon>Bacilli</taxon>
        <taxon>Bacillales</taxon>
        <taxon>Bacillaceae</taxon>
        <taxon>Peribacillus</taxon>
    </lineage>
</organism>
<reference evidence="2 3" key="1">
    <citation type="submission" date="2021-01" db="EMBL/GenBank/DDBJ databases">
        <title>FDA dAtabase for Regulatory Grade micrObial Sequences (FDA-ARGOS): Supporting development and validation of Infectious Disease Dx tests.</title>
        <authorList>
            <person name="Nelson B."/>
            <person name="Plummer A."/>
            <person name="Tallon L."/>
            <person name="Sadzewicz L."/>
            <person name="Zhao X."/>
            <person name="Boylan J."/>
            <person name="Ott S."/>
            <person name="Bowen H."/>
            <person name="Vavikolanu K."/>
            <person name="Mehta A."/>
            <person name="Aluvathingal J."/>
            <person name="Nadendla S."/>
            <person name="Myers T."/>
            <person name="Yan Y."/>
            <person name="Sichtig H."/>
        </authorList>
    </citation>
    <scope>NUCLEOTIDE SEQUENCE [LARGE SCALE GENOMIC DNA]</scope>
    <source>
        <strain evidence="2 3">FDAARGOS_1161</strain>
    </source>
</reference>
<evidence type="ECO:0000313" key="3">
    <source>
        <dbReference type="Proteomes" id="UP000595254"/>
    </source>
</evidence>
<keyword evidence="3" id="KW-1185">Reference proteome</keyword>
<keyword evidence="1" id="KW-0472">Membrane</keyword>
<sequence length="148" mass="17224">MTFSAKTLRGKLIFLLFINVLSMVLYFPSGILAYLQLSLVFLMLLLVFIHFTLRIDEGLITYQVLFLSLVIWKKELNPQQMKQLTFKRVGWSTQCALIQTKHILNLRIIHFTPEDVFQELALFNQRNSIPINKSKDYSLLEKVEKGSG</sequence>
<dbReference type="KEGG" id="ppsr:I6J18_05260"/>
<gene>
    <name evidence="2" type="ORF">I6J18_05260</name>
</gene>
<keyword evidence="1" id="KW-0812">Transmembrane</keyword>
<dbReference type="AlphaFoldDB" id="A0A974S137"/>
<evidence type="ECO:0000256" key="1">
    <source>
        <dbReference type="SAM" id="Phobius"/>
    </source>
</evidence>
<protein>
    <submittedName>
        <fullName evidence="2">Uncharacterized protein</fullName>
    </submittedName>
</protein>
<accession>A0A974S137</accession>
<dbReference type="RefSeq" id="WP_040373380.1">
    <property type="nucleotide sequence ID" value="NZ_CP068053.1"/>
</dbReference>
<proteinExistence type="predicted"/>
<name>A0A974S137_PERPY</name>
<evidence type="ECO:0000313" key="2">
    <source>
        <dbReference type="EMBL" id="QQT01287.1"/>
    </source>
</evidence>
<dbReference type="EMBL" id="CP068053">
    <property type="protein sequence ID" value="QQT01287.1"/>
    <property type="molecule type" value="Genomic_DNA"/>
</dbReference>
<feature type="transmembrane region" description="Helical" evidence="1">
    <location>
        <begin position="12"/>
        <end position="28"/>
    </location>
</feature>
<keyword evidence="1" id="KW-1133">Transmembrane helix</keyword>
<dbReference type="Proteomes" id="UP000595254">
    <property type="component" value="Chromosome"/>
</dbReference>